<organism evidence="1">
    <name type="scientific">marine sediment metagenome</name>
    <dbReference type="NCBI Taxonomy" id="412755"/>
    <lineage>
        <taxon>unclassified sequences</taxon>
        <taxon>metagenomes</taxon>
        <taxon>ecological metagenomes</taxon>
    </lineage>
</organism>
<dbReference type="EMBL" id="BARV01018947">
    <property type="protein sequence ID" value="GAI25454.1"/>
    <property type="molecule type" value="Genomic_DNA"/>
</dbReference>
<protein>
    <submittedName>
        <fullName evidence="1">Uncharacterized protein</fullName>
    </submittedName>
</protein>
<feature type="non-terminal residue" evidence="1">
    <location>
        <position position="1"/>
    </location>
</feature>
<accession>X1P3J0</accession>
<proteinExistence type="predicted"/>
<reference evidence="1" key="1">
    <citation type="journal article" date="2014" name="Front. Microbiol.">
        <title>High frequency of phylogenetically diverse reductive dehalogenase-homologous genes in deep subseafloor sedimentary metagenomes.</title>
        <authorList>
            <person name="Kawai M."/>
            <person name="Futagami T."/>
            <person name="Toyoda A."/>
            <person name="Takaki Y."/>
            <person name="Nishi S."/>
            <person name="Hori S."/>
            <person name="Arai W."/>
            <person name="Tsubouchi T."/>
            <person name="Morono Y."/>
            <person name="Uchiyama I."/>
            <person name="Ito T."/>
            <person name="Fujiyama A."/>
            <person name="Inagaki F."/>
            <person name="Takami H."/>
        </authorList>
    </citation>
    <scope>NUCLEOTIDE SEQUENCE</scope>
    <source>
        <strain evidence="1">Expedition CK06-06</strain>
    </source>
</reference>
<name>X1P3J0_9ZZZZ</name>
<comment type="caution">
    <text evidence="1">The sequence shown here is derived from an EMBL/GenBank/DDBJ whole genome shotgun (WGS) entry which is preliminary data.</text>
</comment>
<sequence length="120" mass="13556">PYNLLVVGDETGGWQQTSAEMGYQFQGGFNAWIKFTPKVDTVQARMTGEYYYERSGWTGPQCDILGVCQFSVPLSNMGWQQIDSTKDAVMTKDTQYTFQVSLTGSDLIWVRKLHIESVVP</sequence>
<evidence type="ECO:0000313" key="1">
    <source>
        <dbReference type="EMBL" id="GAI25454.1"/>
    </source>
</evidence>
<gene>
    <name evidence="1" type="ORF">S06H3_31942</name>
</gene>
<dbReference type="AlphaFoldDB" id="X1P3J0"/>